<name>A0A6P0UMD4_9FLAO</name>
<sequence length="465" mass="55940">MKKKEELFYLIKSLSKSEKRYFKLDVAGVSEAEYLALFQAIEAQSTYDEEEIKEMFRNRKFVLQLTTIKNYLKNRILLSLRNYHSRISVNAELLDIIRNIEILFHKGLYTLCESELKRAEKKAELFQHHLWLFHIQDWKRKVHQALHPQDFERMKDIVSEQKKALESTTDYIELLLANIDPGKFSLTHKSSTSLHNKTLEMLYLFRKQLSLGNSKEAKRIIGDILEEWESEPILFREYFITYFSVCNTYIAFLLFEGSYEIATERIRKLKRQSSGIRPVSAALIKEKLRLYNIELEICRDLKRVDIFEEIIAEIRTFTEDHKDLIPHNYWLSFRFQFAYLYFLKGDHRFCLKWVNHILNHHSRNDRKDLIRYTYWLNLLLHYERENVFVIRHLIDAMKRYLKNQKNIASYEKKLLYFLSKTVGYPSKEKQEAFKKLEKDLVEDPIPKEILGYIDFNLWIKGKLEG</sequence>
<accession>A0A6P0UMD4</accession>
<dbReference type="AlphaFoldDB" id="A0A6P0UMD4"/>
<dbReference type="Proteomes" id="UP000468581">
    <property type="component" value="Unassembled WGS sequence"/>
</dbReference>
<gene>
    <name evidence="1" type="ORF">GWK08_06135</name>
</gene>
<protein>
    <submittedName>
        <fullName evidence="1">Uncharacterized protein</fullName>
    </submittedName>
</protein>
<organism evidence="1 2">
    <name type="scientific">Leptobacterium flavescens</name>
    <dbReference type="NCBI Taxonomy" id="472055"/>
    <lineage>
        <taxon>Bacteria</taxon>
        <taxon>Pseudomonadati</taxon>
        <taxon>Bacteroidota</taxon>
        <taxon>Flavobacteriia</taxon>
        <taxon>Flavobacteriales</taxon>
        <taxon>Flavobacteriaceae</taxon>
        <taxon>Leptobacterium</taxon>
    </lineage>
</organism>
<dbReference type="EMBL" id="JAABOO010000001">
    <property type="protein sequence ID" value="NER13009.1"/>
    <property type="molecule type" value="Genomic_DNA"/>
</dbReference>
<dbReference type="RefSeq" id="WP_163606012.1">
    <property type="nucleotide sequence ID" value="NZ_JAABOO010000001.1"/>
</dbReference>
<reference evidence="1 2" key="1">
    <citation type="submission" date="2020-01" db="EMBL/GenBank/DDBJ databases">
        <title>Leptobacterium flavescens.</title>
        <authorList>
            <person name="Wang G."/>
        </authorList>
    </citation>
    <scope>NUCLEOTIDE SEQUENCE [LARGE SCALE GENOMIC DNA]</scope>
    <source>
        <strain evidence="1 2">KCTC 22160</strain>
    </source>
</reference>
<evidence type="ECO:0000313" key="1">
    <source>
        <dbReference type="EMBL" id="NER13009.1"/>
    </source>
</evidence>
<keyword evidence="2" id="KW-1185">Reference proteome</keyword>
<comment type="caution">
    <text evidence="1">The sequence shown here is derived from an EMBL/GenBank/DDBJ whole genome shotgun (WGS) entry which is preliminary data.</text>
</comment>
<evidence type="ECO:0000313" key="2">
    <source>
        <dbReference type="Proteomes" id="UP000468581"/>
    </source>
</evidence>
<proteinExistence type="predicted"/>